<dbReference type="InterPro" id="IPR018845">
    <property type="entry name" value="Initiator-bd"/>
</dbReference>
<protein>
    <submittedName>
        <fullName evidence="3">Potassium/sodium hyperpolarization-activated cyclic nucleotide-gated channel 1</fullName>
    </submittedName>
</protein>
<evidence type="ECO:0000259" key="2">
    <source>
        <dbReference type="Pfam" id="PF10416"/>
    </source>
</evidence>
<dbReference type="GeneID" id="94836034"/>
<dbReference type="RefSeq" id="XP_068363568.1">
    <property type="nucleotide sequence ID" value="XM_068501330.1"/>
</dbReference>
<evidence type="ECO:0000313" key="4">
    <source>
        <dbReference type="Proteomes" id="UP000179807"/>
    </source>
</evidence>
<gene>
    <name evidence="3" type="ORF">TRFO_20321</name>
</gene>
<dbReference type="AlphaFoldDB" id="A0A1J4KHJ9"/>
<reference evidence="3" key="1">
    <citation type="submission" date="2016-10" db="EMBL/GenBank/DDBJ databases">
        <authorList>
            <person name="Benchimol M."/>
            <person name="Almeida L.G."/>
            <person name="Vasconcelos A.T."/>
            <person name="Perreira-Neves A."/>
            <person name="Rosa I.A."/>
            <person name="Tasca T."/>
            <person name="Bogo M.R."/>
            <person name="de Souza W."/>
        </authorList>
    </citation>
    <scope>NUCLEOTIDE SEQUENCE [LARGE SCALE GENOMIC DNA]</scope>
    <source>
        <strain evidence="3">K</strain>
    </source>
</reference>
<feature type="region of interest" description="Disordered" evidence="1">
    <location>
        <begin position="258"/>
        <end position="323"/>
    </location>
</feature>
<feature type="compositionally biased region" description="Low complexity" evidence="1">
    <location>
        <begin position="265"/>
        <end position="292"/>
    </location>
</feature>
<dbReference type="Proteomes" id="UP000179807">
    <property type="component" value="Unassembled WGS sequence"/>
</dbReference>
<feature type="domain" description="Initiator binding" evidence="2">
    <location>
        <begin position="24"/>
        <end position="148"/>
    </location>
</feature>
<evidence type="ECO:0000256" key="1">
    <source>
        <dbReference type="SAM" id="MobiDB-lite"/>
    </source>
</evidence>
<dbReference type="EMBL" id="MLAK01000612">
    <property type="protein sequence ID" value="OHT10432.1"/>
    <property type="molecule type" value="Genomic_DNA"/>
</dbReference>
<accession>A0A1J4KHJ9</accession>
<dbReference type="OrthoDB" id="10460843at2759"/>
<feature type="compositionally biased region" description="Polar residues" evidence="1">
    <location>
        <begin position="351"/>
        <end position="370"/>
    </location>
</feature>
<proteinExistence type="predicted"/>
<dbReference type="Pfam" id="PF10416">
    <property type="entry name" value="IBD"/>
    <property type="match status" value="1"/>
</dbReference>
<organism evidence="3 4">
    <name type="scientific">Tritrichomonas foetus</name>
    <dbReference type="NCBI Taxonomy" id="1144522"/>
    <lineage>
        <taxon>Eukaryota</taxon>
        <taxon>Metamonada</taxon>
        <taxon>Parabasalia</taxon>
        <taxon>Tritrichomonadida</taxon>
        <taxon>Tritrichomonadidae</taxon>
        <taxon>Tritrichomonas</taxon>
    </lineage>
</organism>
<comment type="caution">
    <text evidence="3">The sequence shown here is derived from an EMBL/GenBank/DDBJ whole genome shotgun (WGS) entry which is preliminary data.</text>
</comment>
<dbReference type="VEuPathDB" id="TrichDB:TRFO_20321"/>
<sequence>MIDSEGRSPQKDRLPQYWDLLTEADKNGYHTLKMAFNAGSIKRNRGHRIETFDGILDAIRRYAEQGNENDWKRFLVCGVCWMDQAIAINTRQLRLLISKCKSSINGSLQKLGFSTNTSHSESWNILFSRIPLLKDNFTEIRQWTIRYRIQPNMVLQMDPNKIQLHPQLLMMQHQLNNSKNIINNNGGNNLILNITNPVSNNNNIINNVNINGANGISANDILNNLPNLNITNKNDKDSLQQILTTTQYQLMPLQKHQLPPLQARPTQQSSPSQPNQQFQQTQPPNKQQQMQTETRLQTQTHAQSQAEAQIESQAQAQVEVQHDAQKKIDQVPIQYSLQPKPTSMPPFNQILDANSSQPKEAGAKQTQPQADSEKLMMLPPMQRCPLKFRAKILEMNQNVEGR</sequence>
<name>A0A1J4KHJ9_9EUKA</name>
<feature type="compositionally biased region" description="Low complexity" evidence="1">
    <location>
        <begin position="302"/>
        <end position="319"/>
    </location>
</feature>
<feature type="region of interest" description="Disordered" evidence="1">
    <location>
        <begin position="336"/>
        <end position="375"/>
    </location>
</feature>
<keyword evidence="4" id="KW-1185">Reference proteome</keyword>
<evidence type="ECO:0000313" key="3">
    <source>
        <dbReference type="EMBL" id="OHT10432.1"/>
    </source>
</evidence>